<dbReference type="AlphaFoldDB" id="A0AAF0CTV6"/>
<evidence type="ECO:0000313" key="7">
    <source>
        <dbReference type="Proteomes" id="UP001179647"/>
    </source>
</evidence>
<keyword evidence="1 4" id="KW-0645">Protease</keyword>
<comment type="similarity">
    <text evidence="4">Belongs to the peptidase C1 family.</text>
</comment>
<dbReference type="InterPro" id="IPR025660">
    <property type="entry name" value="Pept_his_AS"/>
</dbReference>
<name>A0AAF0CTV6_9ENTE</name>
<organism evidence="6 7">
    <name type="scientific">Vagococcus intermedius</name>
    <dbReference type="NCBI Taxonomy" id="2991418"/>
    <lineage>
        <taxon>Bacteria</taxon>
        <taxon>Bacillati</taxon>
        <taxon>Bacillota</taxon>
        <taxon>Bacilli</taxon>
        <taxon>Lactobacillales</taxon>
        <taxon>Enterococcaceae</taxon>
        <taxon>Vagococcus</taxon>
    </lineage>
</organism>
<dbReference type="Pfam" id="PF03051">
    <property type="entry name" value="Peptidase_C1_2"/>
    <property type="match status" value="1"/>
</dbReference>
<feature type="active site" evidence="5">
    <location>
        <position position="70"/>
    </location>
</feature>
<dbReference type="EMBL" id="CP110232">
    <property type="protein sequence ID" value="WEG72909.1"/>
    <property type="molecule type" value="Genomic_DNA"/>
</dbReference>
<keyword evidence="3 4" id="KW-0788">Thiol protease</keyword>
<evidence type="ECO:0000313" key="6">
    <source>
        <dbReference type="EMBL" id="WEG72909.1"/>
    </source>
</evidence>
<keyword evidence="2 4" id="KW-0378">Hydrolase</keyword>
<dbReference type="RefSeq" id="WP_275468712.1">
    <property type="nucleotide sequence ID" value="NZ_CP110232.1"/>
</dbReference>
<evidence type="ECO:0000256" key="1">
    <source>
        <dbReference type="ARBA" id="ARBA00022670"/>
    </source>
</evidence>
<dbReference type="GO" id="GO:0009636">
    <property type="term" value="P:response to toxic substance"/>
    <property type="evidence" value="ECO:0007669"/>
    <property type="project" value="TreeGrafter"/>
</dbReference>
<dbReference type="PIRSF" id="PIRSF005700">
    <property type="entry name" value="PepC"/>
    <property type="match status" value="1"/>
</dbReference>
<dbReference type="GO" id="GO:0006508">
    <property type="term" value="P:proteolysis"/>
    <property type="evidence" value="ECO:0007669"/>
    <property type="project" value="UniProtKB-KW"/>
</dbReference>
<keyword evidence="7" id="KW-1185">Reference proteome</keyword>
<evidence type="ECO:0000256" key="5">
    <source>
        <dbReference type="PIRSR" id="PIRSR005700-1"/>
    </source>
</evidence>
<dbReference type="PANTHER" id="PTHR10363:SF2">
    <property type="entry name" value="BLEOMYCIN HYDROLASE"/>
    <property type="match status" value="1"/>
</dbReference>
<evidence type="ECO:0000256" key="2">
    <source>
        <dbReference type="ARBA" id="ARBA00022801"/>
    </source>
</evidence>
<accession>A0AAF0CTV6</accession>
<dbReference type="Proteomes" id="UP001179647">
    <property type="component" value="Chromosome"/>
</dbReference>
<dbReference type="GO" id="GO:0005737">
    <property type="term" value="C:cytoplasm"/>
    <property type="evidence" value="ECO:0007669"/>
    <property type="project" value="TreeGrafter"/>
</dbReference>
<dbReference type="SUPFAM" id="SSF54001">
    <property type="entry name" value="Cysteine proteinases"/>
    <property type="match status" value="1"/>
</dbReference>
<proteinExistence type="inferred from homology"/>
<dbReference type="PANTHER" id="PTHR10363">
    <property type="entry name" value="BLEOMYCIN HYDROLASE"/>
    <property type="match status" value="1"/>
</dbReference>
<protein>
    <recommendedName>
        <fullName evidence="4">Aminopeptidase</fullName>
    </recommendedName>
</protein>
<evidence type="ECO:0000256" key="3">
    <source>
        <dbReference type="ARBA" id="ARBA00022807"/>
    </source>
</evidence>
<dbReference type="CDD" id="cd00585">
    <property type="entry name" value="Peptidase_C1B"/>
    <property type="match status" value="1"/>
</dbReference>
<gene>
    <name evidence="6" type="ORF">OL234_07970</name>
</gene>
<reference evidence="6" key="1">
    <citation type="submission" date="2022-10" db="EMBL/GenBank/DDBJ databases">
        <title>Vagococcus sp. isolated from poultry meat.</title>
        <authorList>
            <person name="Johansson P."/>
            <person name="Bjorkroth J."/>
        </authorList>
    </citation>
    <scope>NUCLEOTIDE SEQUENCE</scope>
    <source>
        <strain evidence="6">STAA11</strain>
    </source>
</reference>
<dbReference type="InterPro" id="IPR000169">
    <property type="entry name" value="Pept_cys_AS"/>
</dbReference>
<feature type="active site" evidence="5">
    <location>
        <position position="385"/>
    </location>
</feature>
<feature type="active site" evidence="5">
    <location>
        <position position="364"/>
    </location>
</feature>
<dbReference type="Gene3D" id="3.90.70.10">
    <property type="entry name" value="Cysteine proteinases"/>
    <property type="match status" value="1"/>
</dbReference>
<keyword evidence="4" id="KW-0031">Aminopeptidase</keyword>
<dbReference type="GO" id="GO:0070005">
    <property type="term" value="F:cysteine-type aminopeptidase activity"/>
    <property type="evidence" value="ECO:0007669"/>
    <property type="project" value="InterPro"/>
</dbReference>
<dbReference type="KEGG" id="vie:OL234_07970"/>
<evidence type="ECO:0000256" key="4">
    <source>
        <dbReference type="PIRNR" id="PIRNR005700"/>
    </source>
</evidence>
<sequence>MSKEIKLEVIEQFSEEFKSCSKRMLSQRAVIKNGILATSENQSSIIANTPVFSIDLETGGVANQKQSGRCWMFAALNTFRHQIANNFKLKDFELSQNHTFFWDKFEKANYFYENIIKTGSDDLTSRKVAFLLQTPQQDGGQWDMLVALIQKYGIVPKVIMPETISSSASKELNSYLNKKMRKDAITLRQLVSNNANRSELDKAKEDMLAGIYRILATALGTPPTTFDFEYRDSEGEYHLEKNLTPKSFYDKFVAVDLNEYVSIINAPTEDKPYNKVYTVEMLGNVVGGKEVRHLNVDMATFKELAIAQLKAGESVWYGCDVGQSSTRDSGIMATDIFDVDATLGVDFTMSKAERLDFGESLMTHAMVLTGVDLVEGKSTKWKVENSWGDKVGTKGYFVMSDAWMDEYTYQIVVRKEFLSTELKAIIEGDEAKVLAPWDPMGALA</sequence>
<dbReference type="InterPro" id="IPR004134">
    <property type="entry name" value="Peptidase_C1B"/>
</dbReference>
<dbReference type="GO" id="GO:0043418">
    <property type="term" value="P:homocysteine catabolic process"/>
    <property type="evidence" value="ECO:0007669"/>
    <property type="project" value="TreeGrafter"/>
</dbReference>
<dbReference type="PROSITE" id="PS00639">
    <property type="entry name" value="THIOL_PROTEASE_HIS"/>
    <property type="match status" value="1"/>
</dbReference>
<dbReference type="PROSITE" id="PS00139">
    <property type="entry name" value="THIOL_PROTEASE_CYS"/>
    <property type="match status" value="1"/>
</dbReference>
<dbReference type="InterPro" id="IPR038765">
    <property type="entry name" value="Papain-like_cys_pep_sf"/>
</dbReference>